<evidence type="ECO:0000313" key="1">
    <source>
        <dbReference type="EMBL" id="KAK9890297.1"/>
    </source>
</evidence>
<protein>
    <submittedName>
        <fullName evidence="1">Uncharacterized protein</fullName>
    </submittedName>
</protein>
<evidence type="ECO:0000313" key="2">
    <source>
        <dbReference type="Proteomes" id="UP001431783"/>
    </source>
</evidence>
<name>A0AAW1VDZ6_9CUCU</name>
<dbReference type="Proteomes" id="UP001431783">
    <property type="component" value="Unassembled WGS sequence"/>
</dbReference>
<keyword evidence="2" id="KW-1185">Reference proteome</keyword>
<comment type="caution">
    <text evidence="1">The sequence shown here is derived from an EMBL/GenBank/DDBJ whole genome shotgun (WGS) entry which is preliminary data.</text>
</comment>
<accession>A0AAW1VDZ6</accession>
<dbReference type="EMBL" id="JARQZJ010000125">
    <property type="protein sequence ID" value="KAK9890297.1"/>
    <property type="molecule type" value="Genomic_DNA"/>
</dbReference>
<organism evidence="1 2">
    <name type="scientific">Henosepilachna vigintioctopunctata</name>
    <dbReference type="NCBI Taxonomy" id="420089"/>
    <lineage>
        <taxon>Eukaryota</taxon>
        <taxon>Metazoa</taxon>
        <taxon>Ecdysozoa</taxon>
        <taxon>Arthropoda</taxon>
        <taxon>Hexapoda</taxon>
        <taxon>Insecta</taxon>
        <taxon>Pterygota</taxon>
        <taxon>Neoptera</taxon>
        <taxon>Endopterygota</taxon>
        <taxon>Coleoptera</taxon>
        <taxon>Polyphaga</taxon>
        <taxon>Cucujiformia</taxon>
        <taxon>Coccinelloidea</taxon>
        <taxon>Coccinellidae</taxon>
        <taxon>Epilachninae</taxon>
        <taxon>Epilachnini</taxon>
        <taxon>Henosepilachna</taxon>
    </lineage>
</organism>
<reference evidence="1 2" key="1">
    <citation type="submission" date="2023-03" db="EMBL/GenBank/DDBJ databases">
        <title>Genome insight into feeding habits of ladybird beetles.</title>
        <authorList>
            <person name="Li H.-S."/>
            <person name="Huang Y.-H."/>
            <person name="Pang H."/>
        </authorList>
    </citation>
    <scope>NUCLEOTIDE SEQUENCE [LARGE SCALE GENOMIC DNA]</scope>
    <source>
        <strain evidence="1">SYSU_2023b</strain>
        <tissue evidence="1">Whole body</tissue>
    </source>
</reference>
<proteinExistence type="predicted"/>
<dbReference type="AlphaFoldDB" id="A0AAW1VDZ6"/>
<sequence>MDSCILKKVNVRVIADGVCVGDGGKFCMRLVVHTIRGRLVQCSQQSECGQLALLIWGFCGLMDGCSDDPYFGDRHVSPGSEQSRSGGSNCMIYFPILIQPCGYCYLLTFFTNYTSFLYSSVNLIDGVFKYISSQIHPFNLEINKLHSFQYRR</sequence>
<gene>
    <name evidence="1" type="ORF">WA026_010400</name>
</gene>